<protein>
    <recommendedName>
        <fullName evidence="3">NmrA-like domain-containing protein</fullName>
    </recommendedName>
</protein>
<dbReference type="Pfam" id="PF05368">
    <property type="entry name" value="NmrA"/>
    <property type="match status" value="1"/>
</dbReference>
<keyword evidence="5" id="KW-1185">Reference proteome</keyword>
<dbReference type="InterPro" id="IPR051609">
    <property type="entry name" value="NmrA/Isoflavone_reductase-like"/>
</dbReference>
<sequence length="343" mass="37683">MAGETPFSPSPDKPVVAVAGGTGDLGTRLTETFLSAELRDRLSGFVLLARRYTARMERWRDSLGAEVRIIDDDDEGDGVTGCDENDLIMALDGVDVLVNAISSSGARLRDKIARALPQTRVKLYFPSEFGVDHTLHDFRVPEWDGKKAHYALTRQVLAPTNIQVCRIFNGLFLHSGVGPWYGFHTAKDVYQAVGSLDQHVSFTEIGDIARVLCLLAERAMRGGPVPPQLRIAGTNASFRDVARLMTAAGAGAGAGAGEKKEIELKSVELEAFRNRILNRQYEDRGPIPCLRFIMGDGRADYRTTEEGGLGNDNDLVNPDQRHFVWKTMRDLAVETKGRPNVNA</sequence>
<dbReference type="RefSeq" id="XP_022495121.1">
    <property type="nucleotide sequence ID" value="XM_022648884.1"/>
</dbReference>
<comment type="caution">
    <text evidence="4">The sequence shown here is derived from an EMBL/GenBank/DDBJ whole genome shotgun (WGS) entry which is preliminary data.</text>
</comment>
<evidence type="ECO:0000256" key="1">
    <source>
        <dbReference type="ARBA" id="ARBA00022857"/>
    </source>
</evidence>
<proteinExistence type="predicted"/>
<accession>A0A178C3I4</accession>
<dbReference type="InterPro" id="IPR036291">
    <property type="entry name" value="NAD(P)-bd_dom_sf"/>
</dbReference>
<evidence type="ECO:0000256" key="2">
    <source>
        <dbReference type="ARBA" id="ARBA00023002"/>
    </source>
</evidence>
<dbReference type="OrthoDB" id="9974981at2759"/>
<evidence type="ECO:0000313" key="4">
    <source>
        <dbReference type="EMBL" id="OAL24470.1"/>
    </source>
</evidence>
<dbReference type="SUPFAM" id="SSF51735">
    <property type="entry name" value="NAD(P)-binding Rossmann-fold domains"/>
    <property type="match status" value="1"/>
</dbReference>
<dbReference type="EMBL" id="LVCJ01000117">
    <property type="protein sequence ID" value="OAL24470.1"/>
    <property type="molecule type" value="Genomic_DNA"/>
</dbReference>
<dbReference type="Gene3D" id="3.90.25.10">
    <property type="entry name" value="UDP-galactose 4-epimerase, domain 1"/>
    <property type="match status" value="1"/>
</dbReference>
<keyword evidence="2" id="KW-0560">Oxidoreductase</keyword>
<keyword evidence="1" id="KW-0521">NADP</keyword>
<name>A0A178C3I4_9EURO</name>
<organism evidence="4 5">
    <name type="scientific">Fonsecaea nubica</name>
    <dbReference type="NCBI Taxonomy" id="856822"/>
    <lineage>
        <taxon>Eukaryota</taxon>
        <taxon>Fungi</taxon>
        <taxon>Dikarya</taxon>
        <taxon>Ascomycota</taxon>
        <taxon>Pezizomycotina</taxon>
        <taxon>Eurotiomycetes</taxon>
        <taxon>Chaetothyriomycetidae</taxon>
        <taxon>Chaetothyriales</taxon>
        <taxon>Herpotrichiellaceae</taxon>
        <taxon>Fonsecaea</taxon>
    </lineage>
</organism>
<dbReference type="Gene3D" id="3.40.50.720">
    <property type="entry name" value="NAD(P)-binding Rossmann-like Domain"/>
    <property type="match status" value="1"/>
</dbReference>
<gene>
    <name evidence="4" type="ORF">AYO20_10628</name>
</gene>
<dbReference type="PANTHER" id="PTHR47706:SF9">
    <property type="entry name" value="NMRA-LIKE DOMAIN-CONTAINING PROTEIN-RELATED"/>
    <property type="match status" value="1"/>
</dbReference>
<feature type="domain" description="NmrA-like" evidence="3">
    <location>
        <begin position="14"/>
        <end position="218"/>
    </location>
</feature>
<dbReference type="InterPro" id="IPR008030">
    <property type="entry name" value="NmrA-like"/>
</dbReference>
<dbReference type="GO" id="GO:0016491">
    <property type="term" value="F:oxidoreductase activity"/>
    <property type="evidence" value="ECO:0007669"/>
    <property type="project" value="UniProtKB-KW"/>
</dbReference>
<reference evidence="4 5" key="1">
    <citation type="submission" date="2016-03" db="EMBL/GenBank/DDBJ databases">
        <title>The draft genome sequence of Fonsecaea nubica causative agent of cutaneous subcutaneous infection in human host.</title>
        <authorList>
            <person name="Costa F."/>
            <person name="Sybren D.H."/>
            <person name="Raittz R.T."/>
            <person name="Weiss V.A."/>
            <person name="Leao A.C."/>
            <person name="Gomes R."/>
            <person name="De Souza E.M."/>
            <person name="Pedrosa F.O."/>
            <person name="Steffens M.B."/>
            <person name="Bombassaro A."/>
            <person name="Tadra-Sfeir M.Z."/>
            <person name="Moreno L.F."/>
            <person name="Najafzadeh M.J."/>
            <person name="Felipe M.S."/>
            <person name="Teixeira M."/>
            <person name="Sun J."/>
            <person name="Xi L."/>
            <person name="Castro M.A."/>
            <person name="Vicente V.A."/>
        </authorList>
    </citation>
    <scope>NUCLEOTIDE SEQUENCE [LARGE SCALE GENOMIC DNA]</scope>
    <source>
        <strain evidence="4 5">CBS 269.64</strain>
    </source>
</reference>
<dbReference type="AlphaFoldDB" id="A0A178C3I4"/>
<evidence type="ECO:0000313" key="5">
    <source>
        <dbReference type="Proteomes" id="UP000185904"/>
    </source>
</evidence>
<dbReference type="Proteomes" id="UP000185904">
    <property type="component" value="Unassembled WGS sequence"/>
</dbReference>
<dbReference type="GeneID" id="34594016"/>
<dbReference type="PANTHER" id="PTHR47706">
    <property type="entry name" value="NMRA-LIKE FAMILY PROTEIN"/>
    <property type="match status" value="1"/>
</dbReference>
<evidence type="ECO:0000259" key="3">
    <source>
        <dbReference type="Pfam" id="PF05368"/>
    </source>
</evidence>